<feature type="compositionally biased region" description="Acidic residues" evidence="1">
    <location>
        <begin position="131"/>
        <end position="147"/>
    </location>
</feature>
<dbReference type="Proteomes" id="UP000574390">
    <property type="component" value="Unassembled WGS sequence"/>
</dbReference>
<dbReference type="PROSITE" id="PS50106">
    <property type="entry name" value="PDZ"/>
    <property type="match status" value="1"/>
</dbReference>
<protein>
    <recommendedName>
        <fullName evidence="2">PDZ domain-containing protein</fullName>
    </recommendedName>
</protein>
<comment type="caution">
    <text evidence="3">The sequence shown here is derived from an EMBL/GenBank/DDBJ whole genome shotgun (WGS) entry which is preliminary data.</text>
</comment>
<evidence type="ECO:0000259" key="2">
    <source>
        <dbReference type="PROSITE" id="PS50106"/>
    </source>
</evidence>
<evidence type="ECO:0000256" key="1">
    <source>
        <dbReference type="SAM" id="MobiDB-lite"/>
    </source>
</evidence>
<sequence>QQLEVQVQIYTAAISREPEQDFWGITLSPDRLVKKLSGPSLSAVPPLCVGDCLVSVNGCGSAMKEIAAELRVAGPSTITVQLVRCVDGVAAEAIERRPRAPSRPPPLLPPIPKMLPSSRVVERHENLIELESVDESLDEDSQADVEESAMREQMDEVGEVEGTTSPEEEELESRVTDGGGADQPTVVEDDPRIVERELLRTGYDRVCQQGQDTIGPDITSRSAAQELLLQLYSAAADRPVYITLARESTDMPWGLSLFNSGDAAAVVVAVVEGSPAWGSDEIREGDEVIAAKVDHGDAYGWNFEGVLRALMNSAAEGVDLVVIRSGPGKVPSLLWGSPRPVLVPVVLTRKAAEDPWGVSFEGSTGVVTGISNSG</sequence>
<dbReference type="EMBL" id="JABANM010013079">
    <property type="protein sequence ID" value="KAF4734922.1"/>
    <property type="molecule type" value="Genomic_DNA"/>
</dbReference>
<organism evidence="3 4">
    <name type="scientific">Perkinsus olseni</name>
    <name type="common">Perkinsus atlanticus</name>
    <dbReference type="NCBI Taxonomy" id="32597"/>
    <lineage>
        <taxon>Eukaryota</taxon>
        <taxon>Sar</taxon>
        <taxon>Alveolata</taxon>
        <taxon>Perkinsozoa</taxon>
        <taxon>Perkinsea</taxon>
        <taxon>Perkinsida</taxon>
        <taxon>Perkinsidae</taxon>
        <taxon>Perkinsus</taxon>
    </lineage>
</organism>
<proteinExistence type="predicted"/>
<dbReference type="InterPro" id="IPR036034">
    <property type="entry name" value="PDZ_sf"/>
</dbReference>
<evidence type="ECO:0000313" key="4">
    <source>
        <dbReference type="Proteomes" id="UP000574390"/>
    </source>
</evidence>
<dbReference type="SUPFAM" id="SSF50156">
    <property type="entry name" value="PDZ domain-like"/>
    <property type="match status" value="1"/>
</dbReference>
<reference evidence="3 4" key="1">
    <citation type="submission" date="2020-04" db="EMBL/GenBank/DDBJ databases">
        <title>Perkinsus olseni comparative genomics.</title>
        <authorList>
            <person name="Bogema D.R."/>
        </authorList>
    </citation>
    <scope>NUCLEOTIDE SEQUENCE [LARGE SCALE GENOMIC DNA]</scope>
    <source>
        <strain evidence="3">ATCC PRA-205</strain>
    </source>
</reference>
<accession>A0A7J6SQS7</accession>
<feature type="non-terminal residue" evidence="3">
    <location>
        <position position="374"/>
    </location>
</feature>
<dbReference type="AlphaFoldDB" id="A0A7J6SQS7"/>
<feature type="domain" description="PDZ" evidence="2">
    <location>
        <begin position="241"/>
        <end position="290"/>
    </location>
</feature>
<dbReference type="SMART" id="SM00228">
    <property type="entry name" value="PDZ"/>
    <property type="match status" value="2"/>
</dbReference>
<feature type="non-terminal residue" evidence="3">
    <location>
        <position position="1"/>
    </location>
</feature>
<evidence type="ECO:0000313" key="3">
    <source>
        <dbReference type="EMBL" id="KAF4734922.1"/>
    </source>
</evidence>
<gene>
    <name evidence="3" type="ORF">FOZ62_007912</name>
</gene>
<dbReference type="Gene3D" id="2.30.42.10">
    <property type="match status" value="1"/>
</dbReference>
<name>A0A7J6SQS7_PEROL</name>
<dbReference type="InterPro" id="IPR001478">
    <property type="entry name" value="PDZ"/>
</dbReference>
<feature type="region of interest" description="Disordered" evidence="1">
    <location>
        <begin position="130"/>
        <end position="188"/>
    </location>
</feature>